<evidence type="ECO:0000313" key="2">
    <source>
        <dbReference type="EMBL" id="KAF7403119.1"/>
    </source>
</evidence>
<reference evidence="2" key="1">
    <citation type="journal article" date="2020" name="G3 (Bethesda)">
        <title>High-Quality Assemblies for Three Invasive Social Wasps from the &lt;i&gt;Vespula&lt;/i&gt; Genus.</title>
        <authorList>
            <person name="Harrop T.W.R."/>
            <person name="Guhlin J."/>
            <person name="McLaughlin G.M."/>
            <person name="Permina E."/>
            <person name="Stockwell P."/>
            <person name="Gilligan J."/>
            <person name="Le Lec M.F."/>
            <person name="Gruber M.A.M."/>
            <person name="Quinn O."/>
            <person name="Lovegrove M."/>
            <person name="Duncan E.J."/>
            <person name="Remnant E.J."/>
            <person name="Van Eeckhoven J."/>
            <person name="Graham B."/>
            <person name="Knapp R.A."/>
            <person name="Langford K.W."/>
            <person name="Kronenberg Z."/>
            <person name="Press M.O."/>
            <person name="Eacker S.M."/>
            <person name="Wilson-Rankin E.E."/>
            <person name="Purcell J."/>
            <person name="Lester P.J."/>
            <person name="Dearden P.K."/>
        </authorList>
    </citation>
    <scope>NUCLEOTIDE SEQUENCE</scope>
    <source>
        <strain evidence="2">Marl-1</strain>
    </source>
</reference>
<keyword evidence="3" id="KW-1185">Reference proteome</keyword>
<evidence type="ECO:0000313" key="3">
    <source>
        <dbReference type="Proteomes" id="UP000614350"/>
    </source>
</evidence>
<name>A0A834K9T8_VESVU</name>
<proteinExistence type="predicted"/>
<feature type="region of interest" description="Disordered" evidence="1">
    <location>
        <begin position="133"/>
        <end position="153"/>
    </location>
</feature>
<sequence>MREEKEEIFSLYRSTSYEEPGSNVRNRGIETTRCKKQKKKKKKKQQHPRESEEEEKEEEKKKKKQKAIIRCTDHSTDQAHYHLSWQPRARIGICTFAGNEPSEFIITRNSLFESLVIDILDCRVCQSTDDLTDREKTKTLGKKRREKGHAADR</sequence>
<comment type="caution">
    <text evidence="2">The sequence shown here is derived from an EMBL/GenBank/DDBJ whole genome shotgun (WGS) entry which is preliminary data.</text>
</comment>
<dbReference type="AlphaFoldDB" id="A0A834K9T8"/>
<protein>
    <submittedName>
        <fullName evidence="2">Uncharacterized protein</fullName>
    </submittedName>
</protein>
<organism evidence="2 3">
    <name type="scientific">Vespula vulgaris</name>
    <name type="common">Yellow jacket</name>
    <name type="synonym">Wasp</name>
    <dbReference type="NCBI Taxonomy" id="7454"/>
    <lineage>
        <taxon>Eukaryota</taxon>
        <taxon>Metazoa</taxon>
        <taxon>Ecdysozoa</taxon>
        <taxon>Arthropoda</taxon>
        <taxon>Hexapoda</taxon>
        <taxon>Insecta</taxon>
        <taxon>Pterygota</taxon>
        <taxon>Neoptera</taxon>
        <taxon>Endopterygota</taxon>
        <taxon>Hymenoptera</taxon>
        <taxon>Apocrita</taxon>
        <taxon>Aculeata</taxon>
        <taxon>Vespoidea</taxon>
        <taxon>Vespidae</taxon>
        <taxon>Vespinae</taxon>
        <taxon>Vespula</taxon>
    </lineage>
</organism>
<feature type="region of interest" description="Disordered" evidence="1">
    <location>
        <begin position="1"/>
        <end position="70"/>
    </location>
</feature>
<feature type="compositionally biased region" description="Basic residues" evidence="1">
    <location>
        <begin position="34"/>
        <end position="46"/>
    </location>
</feature>
<evidence type="ECO:0000256" key="1">
    <source>
        <dbReference type="SAM" id="MobiDB-lite"/>
    </source>
</evidence>
<dbReference type="EMBL" id="JACSEA010000004">
    <property type="protein sequence ID" value="KAF7403119.1"/>
    <property type="molecule type" value="Genomic_DNA"/>
</dbReference>
<gene>
    <name evidence="2" type="ORF">HZH66_005386</name>
</gene>
<dbReference type="Proteomes" id="UP000614350">
    <property type="component" value="Unassembled WGS sequence"/>
</dbReference>
<accession>A0A834K9T8</accession>